<dbReference type="NCBIfam" id="TIGR03712">
    <property type="entry name" value="acc_sec_asp2"/>
    <property type="match status" value="1"/>
</dbReference>
<name>A0A846ZGV0_9LACO</name>
<reference evidence="1 2" key="1">
    <citation type="submission" date="2020-04" db="EMBL/GenBank/DDBJ databases">
        <title>MicrobeNet Type strains.</title>
        <authorList>
            <person name="Nicholson A.C."/>
        </authorList>
    </citation>
    <scope>NUCLEOTIDE SEQUENCE [LARGE SCALE GENOMIC DNA]</scope>
    <source>
        <strain evidence="1 2">CCUG 54536</strain>
    </source>
</reference>
<proteinExistence type="predicted"/>
<comment type="caution">
    <text evidence="1">The sequence shown here is derived from an EMBL/GenBank/DDBJ whole genome shotgun (WGS) entry which is preliminary data.</text>
</comment>
<protein>
    <submittedName>
        <fullName evidence="1">Accessory Sec system protein Asp2</fullName>
    </submittedName>
</protein>
<dbReference type="InterPro" id="IPR029058">
    <property type="entry name" value="AB_hydrolase_fold"/>
</dbReference>
<dbReference type="Pfam" id="PF16929">
    <property type="entry name" value="Asp2"/>
    <property type="match status" value="1"/>
</dbReference>
<evidence type="ECO:0000313" key="1">
    <source>
        <dbReference type="EMBL" id="NKZ18531.1"/>
    </source>
</evidence>
<evidence type="ECO:0000313" key="2">
    <source>
        <dbReference type="Proteomes" id="UP000590460"/>
    </source>
</evidence>
<dbReference type="InterPro" id="IPR022267">
    <property type="entry name" value="Asp2"/>
</dbReference>
<dbReference type="SUPFAM" id="SSF53474">
    <property type="entry name" value="alpha/beta-Hydrolases"/>
    <property type="match status" value="1"/>
</dbReference>
<gene>
    <name evidence="1" type="primary">asp2</name>
    <name evidence="1" type="ORF">HF966_05010</name>
</gene>
<dbReference type="EMBL" id="JAAXPO010000004">
    <property type="protein sequence ID" value="NKZ18531.1"/>
    <property type="molecule type" value="Genomic_DNA"/>
</dbReference>
<sequence length="508" mass="57914">MADISVLQIGATDWTPQIKTTKIDWQYTTILDLPTRLALQKDPYILEQTYVVLTDNTLESLLLSSQISDWPALRTLYFAQNITPEFQAVLDERRAFRLPDQTPSAVAARILTDFQFEQIGFPTRFSETQFVPMPPQGTHFERQGRFSAQFHGDFGPKWQQIGVLKTFATDFSATTENVVWLDYEQSGTAEVQLQFVFYRDGQIQTRQTITGEALRQLTTVDGLQDYQDYQILVAARGRGELDLHVLHQRRSRHGFGVLMPGDDWQLTAENEEILSYFNPGDRKAPLIVNFSGIRLHVDGFEMRGPLRELGTPHLLFADMRTQGGAFQIGTERYEATIIATIRRAMATLDLKPEDVILTGYSMGSFPAMYYAADIKPHAVVAAKPIVNLGTLTASSDFPHGYNQDWTLDVRRYLAGRMSPDDTAPLNRIFWEHIQNVDWGKIQVALLSMTDDEYDGQSLSELLAFFQSRDTPLNHQQEQGNHTAKIPEMVQFMMTNLKQLRDDMRREGQ</sequence>
<dbReference type="Gene3D" id="3.40.50.1820">
    <property type="entry name" value="alpha/beta hydrolase"/>
    <property type="match status" value="1"/>
</dbReference>
<dbReference type="GO" id="GO:0015031">
    <property type="term" value="P:protein transport"/>
    <property type="evidence" value="ECO:0007669"/>
    <property type="project" value="InterPro"/>
</dbReference>
<organism evidence="1 2">
    <name type="scientific">Leuconostoc holzapfelii</name>
    <dbReference type="NCBI Taxonomy" id="434464"/>
    <lineage>
        <taxon>Bacteria</taxon>
        <taxon>Bacillati</taxon>
        <taxon>Bacillota</taxon>
        <taxon>Bacilli</taxon>
        <taxon>Lactobacillales</taxon>
        <taxon>Lactobacillaceae</taxon>
        <taxon>Leuconostoc</taxon>
    </lineage>
</organism>
<accession>A0A846ZGV0</accession>
<dbReference type="RefSeq" id="WP_168676770.1">
    <property type="nucleotide sequence ID" value="NZ_BPKV01000005.1"/>
</dbReference>
<dbReference type="AlphaFoldDB" id="A0A846ZGV0"/>
<dbReference type="Proteomes" id="UP000590460">
    <property type="component" value="Unassembled WGS sequence"/>
</dbReference>